<keyword evidence="1 2" id="KW-0238">DNA-binding</keyword>
<accession>A0A6G4XLJ2</accession>
<dbReference type="GO" id="GO:0000976">
    <property type="term" value="F:transcription cis-regulatory region binding"/>
    <property type="evidence" value="ECO:0007669"/>
    <property type="project" value="TreeGrafter"/>
</dbReference>
<feature type="domain" description="HTH tetR-type" evidence="3">
    <location>
        <begin position="9"/>
        <end position="69"/>
    </location>
</feature>
<dbReference type="InterPro" id="IPR050109">
    <property type="entry name" value="HTH-type_TetR-like_transc_reg"/>
</dbReference>
<comment type="caution">
    <text evidence="4">The sequence shown here is derived from an EMBL/GenBank/DDBJ whole genome shotgun (WGS) entry which is preliminary data.</text>
</comment>
<dbReference type="EMBL" id="JAAKZW010000087">
    <property type="protein sequence ID" value="NGO78093.1"/>
    <property type="molecule type" value="Genomic_DNA"/>
</dbReference>
<dbReference type="Gene3D" id="1.10.357.10">
    <property type="entry name" value="Tetracycline Repressor, domain 2"/>
    <property type="match status" value="1"/>
</dbReference>
<protein>
    <submittedName>
        <fullName evidence="4">TetR/AcrR family transcriptional regulator</fullName>
    </submittedName>
</protein>
<evidence type="ECO:0000313" key="4">
    <source>
        <dbReference type="EMBL" id="NGO78093.1"/>
    </source>
</evidence>
<dbReference type="PANTHER" id="PTHR30055:SF187">
    <property type="entry name" value="TRANSCRIPTIONAL REGULATORY PROTEIN"/>
    <property type="match status" value="1"/>
</dbReference>
<feature type="DNA-binding region" description="H-T-H motif" evidence="2">
    <location>
        <begin position="32"/>
        <end position="51"/>
    </location>
</feature>
<dbReference type="SUPFAM" id="SSF48498">
    <property type="entry name" value="Tetracyclin repressor-like, C-terminal domain"/>
    <property type="match status" value="1"/>
</dbReference>
<dbReference type="PRINTS" id="PR00455">
    <property type="entry name" value="HTHTETR"/>
</dbReference>
<dbReference type="InterPro" id="IPR001647">
    <property type="entry name" value="HTH_TetR"/>
</dbReference>
<dbReference type="AlphaFoldDB" id="A0A6G4XLJ2"/>
<dbReference type="InterPro" id="IPR036271">
    <property type="entry name" value="Tet_transcr_reg_TetR-rel_C_sf"/>
</dbReference>
<dbReference type="GO" id="GO:0003700">
    <property type="term" value="F:DNA-binding transcription factor activity"/>
    <property type="evidence" value="ECO:0007669"/>
    <property type="project" value="TreeGrafter"/>
</dbReference>
<keyword evidence="5" id="KW-1185">Reference proteome</keyword>
<reference evidence="4 5" key="1">
    <citation type="submission" date="2020-02" db="EMBL/GenBank/DDBJ databases">
        <title>Whole-genome analyses of novel actinobacteria.</title>
        <authorList>
            <person name="Sahin N."/>
            <person name="Tokatli A."/>
        </authorList>
    </citation>
    <scope>NUCLEOTIDE SEQUENCE [LARGE SCALE GENOMIC DNA]</scope>
    <source>
        <strain evidence="4 5">YC504</strain>
    </source>
</reference>
<sequence>MSPKQQRGAATVDHLLTCALRVYAERGQEGFTVGAVTSASGVSLGSLYHHFGSFGGLAAALYCRCMAQVCDEMIDALYRTRTTRTGIQALVRTYLRFIQEHRDAALFLHASSYSGHLATHAAEIRALKDEKFGRIAAWMAPRIEAGEIAPLPEPLLEILVLGPVIETARRSLTHTFAELDLDEAVRELPDRIWRSVRP</sequence>
<dbReference type="InterPro" id="IPR009057">
    <property type="entry name" value="Homeodomain-like_sf"/>
</dbReference>
<evidence type="ECO:0000256" key="2">
    <source>
        <dbReference type="PROSITE-ProRule" id="PRU00335"/>
    </source>
</evidence>
<dbReference type="Proteomes" id="UP000481109">
    <property type="component" value="Unassembled WGS sequence"/>
</dbReference>
<evidence type="ECO:0000259" key="3">
    <source>
        <dbReference type="PROSITE" id="PS50977"/>
    </source>
</evidence>
<dbReference type="Pfam" id="PF00440">
    <property type="entry name" value="TetR_N"/>
    <property type="match status" value="1"/>
</dbReference>
<dbReference type="PROSITE" id="PS50977">
    <property type="entry name" value="HTH_TETR_2"/>
    <property type="match status" value="1"/>
</dbReference>
<evidence type="ECO:0000256" key="1">
    <source>
        <dbReference type="ARBA" id="ARBA00023125"/>
    </source>
</evidence>
<name>A0A6G4XLJ2_9ACTN</name>
<proteinExistence type="predicted"/>
<dbReference type="PANTHER" id="PTHR30055">
    <property type="entry name" value="HTH-TYPE TRANSCRIPTIONAL REGULATOR RUTR"/>
    <property type="match status" value="1"/>
</dbReference>
<gene>
    <name evidence="4" type="ORF">G6045_20850</name>
</gene>
<dbReference type="RefSeq" id="WP_165333546.1">
    <property type="nucleotide sequence ID" value="NZ_JAAKZW010000087.1"/>
</dbReference>
<evidence type="ECO:0000313" key="5">
    <source>
        <dbReference type="Proteomes" id="UP000481109"/>
    </source>
</evidence>
<dbReference type="SUPFAM" id="SSF46689">
    <property type="entry name" value="Homeodomain-like"/>
    <property type="match status" value="1"/>
</dbReference>
<organism evidence="4 5">
    <name type="scientific">Streptomyces mesophilus</name>
    <dbReference type="NCBI Taxonomy" id="1775132"/>
    <lineage>
        <taxon>Bacteria</taxon>
        <taxon>Bacillati</taxon>
        <taxon>Actinomycetota</taxon>
        <taxon>Actinomycetes</taxon>
        <taxon>Kitasatosporales</taxon>
        <taxon>Streptomycetaceae</taxon>
        <taxon>Streptomyces</taxon>
    </lineage>
</organism>